<reference evidence="3 5" key="1">
    <citation type="submission" date="2017-11" db="EMBL/GenBank/DDBJ databases">
        <title>Revising the taxonomy of the Acinetobacter lwoffii group: the description of Acinetobacter pseudolwoffii sp. nov. and emended description of Acinetobacter lwoffii.</title>
        <authorList>
            <person name="Nemec A."/>
            <person name="Radolfova-Krizova L."/>
        </authorList>
    </citation>
    <scope>NUCLEOTIDE SEQUENCE [LARGE SCALE GENOMIC DNA]</scope>
    <source>
        <strain evidence="3 5">ANC 5044</strain>
    </source>
</reference>
<proteinExistence type="predicted"/>
<protein>
    <submittedName>
        <fullName evidence="2">Uncharacterized protein</fullName>
    </submittedName>
</protein>
<dbReference type="Proteomes" id="UP000243446">
    <property type="component" value="Unassembled WGS sequence"/>
</dbReference>
<keyword evidence="1" id="KW-0472">Membrane</keyword>
<gene>
    <name evidence="2" type="ORF">CU320_02430</name>
    <name evidence="3" type="ORF">CWI32_07825</name>
</gene>
<dbReference type="EMBL" id="PHRG01000003">
    <property type="protein sequence ID" value="PJO75432.1"/>
    <property type="molecule type" value="Genomic_DNA"/>
</dbReference>
<evidence type="ECO:0000313" key="2">
    <source>
        <dbReference type="EMBL" id="PJI34208.1"/>
    </source>
</evidence>
<dbReference type="Proteomes" id="UP000242351">
    <property type="component" value="Unassembled WGS sequence"/>
</dbReference>
<keyword evidence="1" id="KW-1133">Transmembrane helix</keyword>
<evidence type="ECO:0000313" key="4">
    <source>
        <dbReference type="Proteomes" id="UP000242351"/>
    </source>
</evidence>
<dbReference type="InterPro" id="IPR046703">
    <property type="entry name" value="DUF6776"/>
</dbReference>
<organism evidence="2 4">
    <name type="scientific">Acinetobacter pseudolwoffii</name>
    <dbReference type="NCBI Taxonomy" id="2053287"/>
    <lineage>
        <taxon>Bacteria</taxon>
        <taxon>Pseudomonadati</taxon>
        <taxon>Pseudomonadota</taxon>
        <taxon>Gammaproteobacteria</taxon>
        <taxon>Moraxellales</taxon>
        <taxon>Moraxellaceae</taxon>
        <taxon>Acinetobacter</taxon>
    </lineage>
</organism>
<accession>A0A2H9UR83</accession>
<sequence>MPNNESNTTIPQEPAAKKSLMKGNTPLVIGAAVLILSSGVLGYTVGHRQGLTAAGYDADAEQLVDVVQTQKASLETLNKNLNTAVQERDLAVSNANDLYLAMTKARDEQVQAESVGTIYREVLRQRGGLALAVQNLSIKPLPENAFEYQIDLVQVSPGKSRASGSIELRLIKGTEILVVPLEDKNFNFENYERLTGRWSMPKGFKPEFIEIRLSGAKPVIRRFSWEQGKAVENQSAALSEIPKTEANAN</sequence>
<dbReference type="RefSeq" id="WP_074382830.1">
    <property type="nucleotide sequence ID" value="NZ_CP183899.1"/>
</dbReference>
<evidence type="ECO:0000313" key="5">
    <source>
        <dbReference type="Proteomes" id="UP000243446"/>
    </source>
</evidence>
<dbReference type="GeneID" id="97176743"/>
<reference evidence="2 4" key="3">
    <citation type="submission" date="2017-12" db="EMBL/GenBank/DDBJ databases">
        <title>Revising the taxonomy of the Acinetobacter lwoffii group: the description of Acinetobacter pseudolwoffii sp. nov. and emended description of Acinetobacter lwoffii.</title>
        <authorList>
            <person name="Nemec A."/>
        </authorList>
    </citation>
    <scope>NUCLEOTIDE SEQUENCE [LARGE SCALE GENOMIC DNA]</scope>
    <source>
        <strain evidence="2 4">ANC 5347</strain>
    </source>
</reference>
<keyword evidence="1" id="KW-0812">Transmembrane</keyword>
<reference evidence="2 4" key="2">
    <citation type="submission" date="2017-11" db="EMBL/GenBank/DDBJ databases">
        <authorList>
            <person name="Han C.G."/>
        </authorList>
    </citation>
    <scope>NUCLEOTIDE SEQUENCE [LARGE SCALE GENOMIC DNA]</scope>
    <source>
        <strain evidence="2 4">ANC 5347</strain>
    </source>
</reference>
<dbReference type="AlphaFoldDB" id="A0A2H9UR83"/>
<evidence type="ECO:0000256" key="1">
    <source>
        <dbReference type="SAM" id="Phobius"/>
    </source>
</evidence>
<dbReference type="Pfam" id="PF20567">
    <property type="entry name" value="DUF6776"/>
    <property type="match status" value="1"/>
</dbReference>
<accession>A0A2H9YRZ9</accession>
<feature type="transmembrane region" description="Helical" evidence="1">
    <location>
        <begin position="27"/>
        <end position="46"/>
    </location>
</feature>
<evidence type="ECO:0000313" key="3">
    <source>
        <dbReference type="EMBL" id="PJO75432.1"/>
    </source>
</evidence>
<name>A0A2H9UR83_9GAMM</name>
<dbReference type="EMBL" id="PGOZ01000001">
    <property type="protein sequence ID" value="PJI34208.1"/>
    <property type="molecule type" value="Genomic_DNA"/>
</dbReference>
<comment type="caution">
    <text evidence="2">The sequence shown here is derived from an EMBL/GenBank/DDBJ whole genome shotgun (WGS) entry which is preliminary data.</text>
</comment>